<accession>A0A6B0QYX1</accession>
<organism evidence="2 3">
    <name type="scientific">Bos mutus</name>
    <name type="common">wild yak</name>
    <dbReference type="NCBI Taxonomy" id="72004"/>
    <lineage>
        <taxon>Eukaryota</taxon>
        <taxon>Metazoa</taxon>
        <taxon>Chordata</taxon>
        <taxon>Craniata</taxon>
        <taxon>Vertebrata</taxon>
        <taxon>Euteleostomi</taxon>
        <taxon>Mammalia</taxon>
        <taxon>Eutheria</taxon>
        <taxon>Laurasiatheria</taxon>
        <taxon>Artiodactyla</taxon>
        <taxon>Ruminantia</taxon>
        <taxon>Pecora</taxon>
        <taxon>Bovidae</taxon>
        <taxon>Bovinae</taxon>
        <taxon>Bos</taxon>
    </lineage>
</organism>
<comment type="caution">
    <text evidence="2">The sequence shown here is derived from an EMBL/GenBank/DDBJ whole genome shotgun (WGS) entry which is preliminary data.</text>
</comment>
<sequence>MDVDPDEEQKEEKMEGDPQASGWTPTDFRKQQPHRHPRGHQSAGGEQAVLGLATGMHNLNASPFLIKEREGILQKPFACQNLSLPNFTFKHFSWIEKVYFTKLYTIEKIDATYQ</sequence>
<proteinExistence type="predicted"/>
<dbReference type="Proteomes" id="UP000322234">
    <property type="component" value="Unassembled WGS sequence"/>
</dbReference>
<reference evidence="2" key="1">
    <citation type="submission" date="2019-10" db="EMBL/GenBank/DDBJ databases">
        <title>The sequence and de novo assembly of the wild yak genome.</title>
        <authorList>
            <person name="Liu Y."/>
        </authorList>
    </citation>
    <scope>NUCLEOTIDE SEQUENCE [LARGE SCALE GENOMIC DNA]</scope>
    <source>
        <strain evidence="2">WY2019</strain>
    </source>
</reference>
<dbReference type="EMBL" id="VBQZ03000004">
    <property type="protein sequence ID" value="MXQ80503.1"/>
    <property type="molecule type" value="Genomic_DNA"/>
</dbReference>
<name>A0A6B0QYX1_9CETA</name>
<evidence type="ECO:0000313" key="3">
    <source>
        <dbReference type="Proteomes" id="UP000322234"/>
    </source>
</evidence>
<dbReference type="AlphaFoldDB" id="A0A6B0QYX1"/>
<feature type="region of interest" description="Disordered" evidence="1">
    <location>
        <begin position="1"/>
        <end position="46"/>
    </location>
</feature>
<evidence type="ECO:0000313" key="2">
    <source>
        <dbReference type="EMBL" id="MXQ80503.1"/>
    </source>
</evidence>
<gene>
    <name evidence="2" type="ORF">E5288_WYG006193</name>
</gene>
<keyword evidence="3" id="KW-1185">Reference proteome</keyword>
<protein>
    <submittedName>
        <fullName evidence="2">Uncharacterized protein</fullName>
    </submittedName>
</protein>
<evidence type="ECO:0000256" key="1">
    <source>
        <dbReference type="SAM" id="MobiDB-lite"/>
    </source>
</evidence>